<proteinExistence type="inferred from homology"/>
<dbReference type="GO" id="GO:0030288">
    <property type="term" value="C:outer membrane-bounded periplasmic space"/>
    <property type="evidence" value="ECO:0007669"/>
    <property type="project" value="TreeGrafter"/>
</dbReference>
<feature type="region of interest" description="Disordered" evidence="5">
    <location>
        <begin position="39"/>
        <end position="61"/>
    </location>
</feature>
<sequence length="369" mass="38953">MAHARSSARTFSRLGARPLTATLAGLTCLSLALTGCSSTDSATTGGSDSQSAPNAQSSSDSAAAFPVTVQHAFGETTIEAAPQRVATVGWGNHEVPLALGIAPVGMSKVTWGDDDGNGILPWVEDKLTELGSETPVLFDETDGIPYEQVAETKPDVILASYSGLTQEDYDTLSKIAPVVAYPTQPWTTSMEDMVTMNAKALGKEDEGKELLAALDKEVSSTLDSYPDLKDKKVLFTSFGGASDPSKVGFFTTEDPRMGFLANHGLAVPQVVKDNTEGADSFWVEVSAEQPELFEDVDLFVSYSQGGAEADAQALKDMQKDPLLSKIPAIKNGHVAWLPEGPLGAASNESPLSIPATIDDYFSLLNDAAQ</sequence>
<keyword evidence="3" id="KW-0813">Transport</keyword>
<evidence type="ECO:0000256" key="5">
    <source>
        <dbReference type="SAM" id="MobiDB-lite"/>
    </source>
</evidence>
<dbReference type="PANTHER" id="PTHR30532:SF24">
    <property type="entry name" value="FERRIC ENTEROBACTIN-BINDING PERIPLASMIC PROTEIN FEPB"/>
    <property type="match status" value="1"/>
</dbReference>
<dbReference type="RefSeq" id="WP_066484994.1">
    <property type="nucleotide sequence ID" value="NZ_VHIR01000003.1"/>
</dbReference>
<dbReference type="EMBL" id="VHIR01000003">
    <property type="protein sequence ID" value="TQE44124.1"/>
    <property type="molecule type" value="Genomic_DNA"/>
</dbReference>
<dbReference type="InterPro" id="IPR051313">
    <property type="entry name" value="Bact_iron-sidero_bind"/>
</dbReference>
<evidence type="ECO:0000256" key="1">
    <source>
        <dbReference type="ARBA" id="ARBA00004196"/>
    </source>
</evidence>
<evidence type="ECO:0000256" key="4">
    <source>
        <dbReference type="ARBA" id="ARBA00022729"/>
    </source>
</evidence>
<dbReference type="GO" id="GO:1901678">
    <property type="term" value="P:iron coordination entity transport"/>
    <property type="evidence" value="ECO:0007669"/>
    <property type="project" value="UniProtKB-ARBA"/>
</dbReference>
<evidence type="ECO:0000259" key="6">
    <source>
        <dbReference type="PROSITE" id="PS50983"/>
    </source>
</evidence>
<comment type="similarity">
    <text evidence="2">Belongs to the bacterial solute-binding protein 8 family.</text>
</comment>
<feature type="compositionally biased region" description="Low complexity" evidence="5">
    <location>
        <begin position="39"/>
        <end position="52"/>
    </location>
</feature>
<dbReference type="SUPFAM" id="SSF53807">
    <property type="entry name" value="Helical backbone' metal receptor"/>
    <property type="match status" value="1"/>
</dbReference>
<dbReference type="STRING" id="1686286.GCA_900092335_01271"/>
<evidence type="ECO:0000256" key="2">
    <source>
        <dbReference type="ARBA" id="ARBA00008814"/>
    </source>
</evidence>
<dbReference type="InterPro" id="IPR002491">
    <property type="entry name" value="ABC_transptr_periplasmic_BD"/>
</dbReference>
<comment type="subcellular location">
    <subcellularLocation>
        <location evidence="1">Cell envelope</location>
    </subcellularLocation>
</comment>
<name>A0A540R9S2_9CORY</name>
<reference evidence="7 8" key="1">
    <citation type="submission" date="2019-06" db="EMBL/GenBank/DDBJ databases">
        <title>Draft genome of C. phoceense Strain 272.</title>
        <authorList>
            <person name="Pacheco L.G.C."/>
            <person name="Barberis C.M."/>
            <person name="Almuzara M.N."/>
            <person name="Traglia G.M."/>
            <person name="Santos C.S."/>
            <person name="Rocha D.J.P.G."/>
            <person name="Aguiar E.R.G.R."/>
            <person name="Vay C.A."/>
        </authorList>
    </citation>
    <scope>NUCLEOTIDE SEQUENCE [LARGE SCALE GENOMIC DNA]</scope>
    <source>
        <strain evidence="7 8">272</strain>
    </source>
</reference>
<keyword evidence="8" id="KW-1185">Reference proteome</keyword>
<gene>
    <name evidence="7" type="ORF">EJK80_03050</name>
</gene>
<evidence type="ECO:0000313" key="8">
    <source>
        <dbReference type="Proteomes" id="UP000318080"/>
    </source>
</evidence>
<evidence type="ECO:0000256" key="3">
    <source>
        <dbReference type="ARBA" id="ARBA00022448"/>
    </source>
</evidence>
<dbReference type="PROSITE" id="PS50983">
    <property type="entry name" value="FE_B12_PBP"/>
    <property type="match status" value="1"/>
</dbReference>
<dbReference type="AlphaFoldDB" id="A0A540R9S2"/>
<dbReference type="Proteomes" id="UP000318080">
    <property type="component" value="Unassembled WGS sequence"/>
</dbReference>
<dbReference type="Gene3D" id="3.40.50.1980">
    <property type="entry name" value="Nitrogenase molybdenum iron protein domain"/>
    <property type="match status" value="2"/>
</dbReference>
<dbReference type="Pfam" id="PF01497">
    <property type="entry name" value="Peripla_BP_2"/>
    <property type="match status" value="1"/>
</dbReference>
<comment type="caution">
    <text evidence="7">The sequence shown here is derived from an EMBL/GenBank/DDBJ whole genome shotgun (WGS) entry which is preliminary data.</text>
</comment>
<keyword evidence="4" id="KW-0732">Signal</keyword>
<dbReference type="PANTHER" id="PTHR30532">
    <property type="entry name" value="IRON III DICITRATE-BINDING PERIPLASMIC PROTEIN"/>
    <property type="match status" value="1"/>
</dbReference>
<protein>
    <submittedName>
        <fullName evidence="7">Iron-siderophore ABC transporter substrate-binding protein</fullName>
    </submittedName>
</protein>
<organism evidence="7 8">
    <name type="scientific">Corynebacterium phoceense</name>
    <dbReference type="NCBI Taxonomy" id="1686286"/>
    <lineage>
        <taxon>Bacteria</taxon>
        <taxon>Bacillati</taxon>
        <taxon>Actinomycetota</taxon>
        <taxon>Actinomycetes</taxon>
        <taxon>Mycobacteriales</taxon>
        <taxon>Corynebacteriaceae</taxon>
        <taxon>Corynebacterium</taxon>
    </lineage>
</organism>
<feature type="domain" description="Fe/B12 periplasmic-binding" evidence="6">
    <location>
        <begin position="84"/>
        <end position="368"/>
    </location>
</feature>
<accession>A0A540R9S2</accession>
<evidence type="ECO:0000313" key="7">
    <source>
        <dbReference type="EMBL" id="TQE44124.1"/>
    </source>
</evidence>
<dbReference type="CDD" id="cd01146">
    <property type="entry name" value="FhuD"/>
    <property type="match status" value="1"/>
</dbReference>